<dbReference type="SMART" id="SM00470">
    <property type="entry name" value="ParB"/>
    <property type="match status" value="1"/>
</dbReference>
<dbReference type="InterPro" id="IPR036086">
    <property type="entry name" value="ParB/Sulfiredoxin_sf"/>
</dbReference>
<evidence type="ECO:0000313" key="4">
    <source>
        <dbReference type="Proteomes" id="UP000069697"/>
    </source>
</evidence>
<dbReference type="Pfam" id="PF02195">
    <property type="entry name" value="ParB_N"/>
    <property type="match status" value="1"/>
</dbReference>
<dbReference type="Proteomes" id="UP000069697">
    <property type="component" value="Unassembled WGS sequence"/>
</dbReference>
<gene>
    <name evidence="3" type="ORF">PAHA3_2518</name>
</gene>
<dbReference type="RefSeq" id="WP_062834991.1">
    <property type="nucleotide sequence ID" value="NZ_BCNV01000001.1"/>
</dbReference>
<dbReference type="EMBL" id="BCNV01000001">
    <property type="protein sequence ID" value="GAS82444.1"/>
    <property type="molecule type" value="Genomic_DNA"/>
</dbReference>
<reference evidence="4" key="2">
    <citation type="submission" date="2016-01" db="EMBL/GenBank/DDBJ databases">
        <title>Draft Genome Sequence of Paenibacillus amylolyticus Heshi-A3 that Was Isolated from Fermented Rice Bran with Aging Salted Mackerel, Which Was Named Heshiko as Traditional Fermented Seafood in Japan.</title>
        <authorList>
            <person name="Akuzawa S."/>
            <person name="Nakagawa J."/>
            <person name="Kanekatsu T."/>
            <person name="Kubota E."/>
            <person name="Ohtake R."/>
            <person name="Suzuki T."/>
            <person name="Kanesaki Y."/>
        </authorList>
    </citation>
    <scope>NUCLEOTIDE SEQUENCE [LARGE SCALE GENOMIC DNA]</scope>
    <source>
        <strain evidence="4">Heshi-A3</strain>
    </source>
</reference>
<dbReference type="InterPro" id="IPR003115">
    <property type="entry name" value="ParB_N"/>
</dbReference>
<feature type="coiled-coil region" evidence="1">
    <location>
        <begin position="260"/>
        <end position="287"/>
    </location>
</feature>
<dbReference type="CDD" id="cd16410">
    <property type="entry name" value="ParB_N_like"/>
    <property type="match status" value="1"/>
</dbReference>
<proteinExistence type="predicted"/>
<evidence type="ECO:0000259" key="2">
    <source>
        <dbReference type="SMART" id="SM00470"/>
    </source>
</evidence>
<sequence length="377" mass="43629">MLIKINEIKVADRIRKDFGGIEELALDIDQNGLINPIVVTPDYQLIAGERRLRAHQYLGRKEVVVRVMEISDFEHQLRLEISENEHRKEFTFSERVEWAKRLEEVERIKAKDRMAGGKENVPEHPAGQVRDIVADQAGFGSGRTYDKAKYIMENATPEIIQQLDEGIISTHKAYVETKERLEAAVREAEKRANQAEHEKEELQRRYKDAIPADQVDEAIAAAVERRDEETGVLLEQKEQEVTRRIKERDQYWKEKLDDDVEAERLKVEDLKSGYQRAKEELEALKLQQPDDFDEQYATAQLKKLRFESDYNSTQVSYHIKQFLQKVGITSFMLGAVSGASTSDKKRVSEGLDMLQSFIDQLRPAINSRKVVERNDID</sequence>
<protein>
    <recommendedName>
        <fullName evidence="2">ParB-like N-terminal domain-containing protein</fullName>
    </recommendedName>
</protein>
<dbReference type="PANTHER" id="PTHR33375:SF1">
    <property type="entry name" value="CHROMOSOME-PARTITIONING PROTEIN PARB-RELATED"/>
    <property type="match status" value="1"/>
</dbReference>
<dbReference type="PANTHER" id="PTHR33375">
    <property type="entry name" value="CHROMOSOME-PARTITIONING PROTEIN PARB-RELATED"/>
    <property type="match status" value="1"/>
</dbReference>
<keyword evidence="1" id="KW-0175">Coiled coil</keyword>
<dbReference type="InterPro" id="IPR050336">
    <property type="entry name" value="Chromosome_partition/occlusion"/>
</dbReference>
<dbReference type="AlphaFoldDB" id="A0A117I1L6"/>
<comment type="caution">
    <text evidence="3">The sequence shown here is derived from an EMBL/GenBank/DDBJ whole genome shotgun (WGS) entry which is preliminary data.</text>
</comment>
<feature type="coiled-coil region" evidence="1">
    <location>
        <begin position="171"/>
        <end position="205"/>
    </location>
</feature>
<name>A0A117I1L6_PAEAM</name>
<dbReference type="SUPFAM" id="SSF110849">
    <property type="entry name" value="ParB/Sulfiredoxin"/>
    <property type="match status" value="1"/>
</dbReference>
<evidence type="ECO:0000256" key="1">
    <source>
        <dbReference type="SAM" id="Coils"/>
    </source>
</evidence>
<feature type="domain" description="ParB-like N-terminal" evidence="2">
    <location>
        <begin position="1"/>
        <end position="85"/>
    </location>
</feature>
<dbReference type="Gene3D" id="3.90.1530.10">
    <property type="entry name" value="Conserved hypothetical protein from pyrococcus furiosus pfu- 392566-001, ParB domain"/>
    <property type="match status" value="1"/>
</dbReference>
<dbReference type="GO" id="GO:0005694">
    <property type="term" value="C:chromosome"/>
    <property type="evidence" value="ECO:0007669"/>
    <property type="project" value="TreeGrafter"/>
</dbReference>
<evidence type="ECO:0000313" key="3">
    <source>
        <dbReference type="EMBL" id="GAS82444.1"/>
    </source>
</evidence>
<reference evidence="3 4" key="1">
    <citation type="journal article" date="2016" name="Genome Announc.">
        <title>Draft Genome Sequence of Paenibacillus amylolyticus Heshi-A3, Isolated from Fermented Rice Bran in a Japanese Fermented Seafood Dish.</title>
        <authorList>
            <person name="Akuzawa S."/>
            <person name="Nagaoka J."/>
            <person name="Kanekatsu M."/>
            <person name="Kubota E."/>
            <person name="Ohtake R."/>
            <person name="Suzuki T."/>
            <person name="Kanesaki Y."/>
        </authorList>
    </citation>
    <scope>NUCLEOTIDE SEQUENCE [LARGE SCALE GENOMIC DNA]</scope>
    <source>
        <strain evidence="3 4">Heshi-A3</strain>
    </source>
</reference>
<dbReference type="GO" id="GO:0045881">
    <property type="term" value="P:positive regulation of sporulation resulting in formation of a cellular spore"/>
    <property type="evidence" value="ECO:0007669"/>
    <property type="project" value="TreeGrafter"/>
</dbReference>
<accession>A0A117I1L6</accession>
<organism evidence="3 4">
    <name type="scientific">Paenibacillus amylolyticus</name>
    <dbReference type="NCBI Taxonomy" id="1451"/>
    <lineage>
        <taxon>Bacteria</taxon>
        <taxon>Bacillati</taxon>
        <taxon>Bacillota</taxon>
        <taxon>Bacilli</taxon>
        <taxon>Bacillales</taxon>
        <taxon>Paenibacillaceae</taxon>
        <taxon>Paenibacillus</taxon>
    </lineage>
</organism>
<dbReference type="GO" id="GO:0007059">
    <property type="term" value="P:chromosome segregation"/>
    <property type="evidence" value="ECO:0007669"/>
    <property type="project" value="TreeGrafter"/>
</dbReference>